<dbReference type="EMBL" id="PXOA01000055">
    <property type="protein sequence ID" value="RFU81355.1"/>
    <property type="molecule type" value="Genomic_DNA"/>
</dbReference>
<sequence>MTDRVTKNLHPKTKKRKSLFRSVVRNAVAMDKRCSYCVSRGHEECLLSPSDSSRCAECVRLNKSYCDIRGLSSEQLERIAAHHFRLEDELEAAEEERRAADAKVERLRKEKKRWYEKMRRGISRGITDMEELDRVEREEREAEAARQAKTSMPNPASSVDAVDWDAFVLDPSLSQILGSGESPPVGSSSVQGAR</sequence>
<feature type="region of interest" description="Disordered" evidence="1">
    <location>
        <begin position="133"/>
        <end position="157"/>
    </location>
</feature>
<keyword evidence="3" id="KW-1185">Reference proteome</keyword>
<feature type="compositionally biased region" description="Basic and acidic residues" evidence="1">
    <location>
        <begin position="133"/>
        <end position="146"/>
    </location>
</feature>
<dbReference type="Proteomes" id="UP000266272">
    <property type="component" value="Unassembled WGS sequence"/>
</dbReference>
<accession>A0A395NZ32</accession>
<reference evidence="2 3" key="1">
    <citation type="journal article" date="2018" name="PLoS Pathog.">
        <title>Evolution of structural diversity of trichothecenes, a family of toxins produced by plant pathogenic and entomopathogenic fungi.</title>
        <authorList>
            <person name="Proctor R.H."/>
            <person name="McCormick S.P."/>
            <person name="Kim H.S."/>
            <person name="Cardoza R.E."/>
            <person name="Stanley A.M."/>
            <person name="Lindo L."/>
            <person name="Kelly A."/>
            <person name="Brown D.W."/>
            <person name="Lee T."/>
            <person name="Vaughan M.M."/>
            <person name="Alexander N.J."/>
            <person name="Busman M."/>
            <person name="Gutierrez S."/>
        </authorList>
    </citation>
    <scope>NUCLEOTIDE SEQUENCE [LARGE SCALE GENOMIC DNA]</scope>
    <source>
        <strain evidence="2 3">IBT 40837</strain>
    </source>
</reference>
<protein>
    <submittedName>
        <fullName evidence="2">Uncharacterized protein</fullName>
    </submittedName>
</protein>
<comment type="caution">
    <text evidence="2">The sequence shown here is derived from an EMBL/GenBank/DDBJ whole genome shotgun (WGS) entry which is preliminary data.</text>
</comment>
<feature type="compositionally biased region" description="Low complexity" evidence="1">
    <location>
        <begin position="178"/>
        <end position="194"/>
    </location>
</feature>
<gene>
    <name evidence="2" type="ORF">TARUN_850</name>
</gene>
<evidence type="ECO:0000313" key="3">
    <source>
        <dbReference type="Proteomes" id="UP000266272"/>
    </source>
</evidence>
<dbReference type="OrthoDB" id="5241776at2759"/>
<evidence type="ECO:0000313" key="2">
    <source>
        <dbReference type="EMBL" id="RFU81355.1"/>
    </source>
</evidence>
<name>A0A395NZ32_TRIAR</name>
<organism evidence="2 3">
    <name type="scientific">Trichoderma arundinaceum</name>
    <dbReference type="NCBI Taxonomy" id="490622"/>
    <lineage>
        <taxon>Eukaryota</taxon>
        <taxon>Fungi</taxon>
        <taxon>Dikarya</taxon>
        <taxon>Ascomycota</taxon>
        <taxon>Pezizomycotina</taxon>
        <taxon>Sordariomycetes</taxon>
        <taxon>Hypocreomycetidae</taxon>
        <taxon>Hypocreales</taxon>
        <taxon>Hypocreaceae</taxon>
        <taxon>Trichoderma</taxon>
    </lineage>
</organism>
<feature type="region of interest" description="Disordered" evidence="1">
    <location>
        <begin position="174"/>
        <end position="194"/>
    </location>
</feature>
<dbReference type="AlphaFoldDB" id="A0A395NZ32"/>
<proteinExistence type="predicted"/>
<evidence type="ECO:0000256" key="1">
    <source>
        <dbReference type="SAM" id="MobiDB-lite"/>
    </source>
</evidence>